<reference evidence="2" key="1">
    <citation type="submission" date="2023-10" db="EMBL/GenBank/DDBJ databases">
        <authorList>
            <person name="Chen Y."/>
            <person name="Shah S."/>
            <person name="Dougan E. K."/>
            <person name="Thang M."/>
            <person name="Chan C."/>
        </authorList>
    </citation>
    <scope>NUCLEOTIDE SEQUENCE [LARGE SCALE GENOMIC DNA]</scope>
</reference>
<proteinExistence type="predicted"/>
<evidence type="ECO:0000313" key="2">
    <source>
        <dbReference type="EMBL" id="CAK0804524.1"/>
    </source>
</evidence>
<feature type="non-terminal residue" evidence="2">
    <location>
        <position position="203"/>
    </location>
</feature>
<comment type="caution">
    <text evidence="2">The sequence shown here is derived from an EMBL/GenBank/DDBJ whole genome shotgun (WGS) entry which is preliminary data.</text>
</comment>
<accession>A0ABN9QEZ8</accession>
<dbReference type="Proteomes" id="UP001189429">
    <property type="component" value="Unassembled WGS sequence"/>
</dbReference>
<dbReference type="EMBL" id="CAUYUJ010003250">
    <property type="protein sequence ID" value="CAK0804524.1"/>
    <property type="molecule type" value="Genomic_DNA"/>
</dbReference>
<evidence type="ECO:0000313" key="3">
    <source>
        <dbReference type="Proteomes" id="UP001189429"/>
    </source>
</evidence>
<keyword evidence="3" id="KW-1185">Reference proteome</keyword>
<evidence type="ECO:0000256" key="1">
    <source>
        <dbReference type="SAM" id="MobiDB-lite"/>
    </source>
</evidence>
<feature type="region of interest" description="Disordered" evidence="1">
    <location>
        <begin position="176"/>
        <end position="203"/>
    </location>
</feature>
<evidence type="ECO:0008006" key="4">
    <source>
        <dbReference type="Google" id="ProtNLM"/>
    </source>
</evidence>
<name>A0ABN9QEZ8_9DINO</name>
<organism evidence="2 3">
    <name type="scientific">Prorocentrum cordatum</name>
    <dbReference type="NCBI Taxonomy" id="2364126"/>
    <lineage>
        <taxon>Eukaryota</taxon>
        <taxon>Sar</taxon>
        <taxon>Alveolata</taxon>
        <taxon>Dinophyceae</taxon>
        <taxon>Prorocentrales</taxon>
        <taxon>Prorocentraceae</taxon>
        <taxon>Prorocentrum</taxon>
    </lineage>
</organism>
<sequence>MREVQVRRVTGGAFQSVQPWRSNRYGQRADSSASLWWGPKTTALEHLAGGSKQLAQEIEDLQRKHAPPTWPRQPDAWQALTRAKGHHQKAQKWLLECEDALERLVILHDEALLRRDQALKDAHDADQEADEKLAVQTPLDFLVDDRLLDAKLDDCEDGPEKEGVLALRATVAEIQQAGRSPTQRVEAAEAGARRAAGGDRARG</sequence>
<gene>
    <name evidence="2" type="ORF">PCOR1329_LOCUS11290</name>
</gene>
<protein>
    <recommendedName>
        <fullName evidence="4">Tubulin-specific chaperone A</fullName>
    </recommendedName>
</protein>